<dbReference type="Proteomes" id="UP000053676">
    <property type="component" value="Unassembled WGS sequence"/>
</dbReference>
<dbReference type="EMBL" id="KI657690">
    <property type="protein sequence ID" value="ETN85690.1"/>
    <property type="molecule type" value="Genomic_DNA"/>
</dbReference>
<evidence type="ECO:0000313" key="1">
    <source>
        <dbReference type="EMBL" id="ETN85690.1"/>
    </source>
</evidence>
<dbReference type="AlphaFoldDB" id="W2TUB8"/>
<proteinExistence type="predicted"/>
<dbReference type="KEGG" id="nai:NECAME_06310"/>
<reference evidence="2" key="1">
    <citation type="journal article" date="2014" name="Nat. Genet.">
        <title>Genome of the human hookworm Necator americanus.</title>
        <authorList>
            <person name="Tang Y.T."/>
            <person name="Gao X."/>
            <person name="Rosa B.A."/>
            <person name="Abubucker S."/>
            <person name="Hallsworth-Pepin K."/>
            <person name="Martin J."/>
            <person name="Tyagi R."/>
            <person name="Heizer E."/>
            <person name="Zhang X."/>
            <person name="Bhonagiri-Palsikar V."/>
            <person name="Minx P."/>
            <person name="Warren W.C."/>
            <person name="Wang Q."/>
            <person name="Zhan B."/>
            <person name="Hotez P.J."/>
            <person name="Sternberg P.W."/>
            <person name="Dougall A."/>
            <person name="Gaze S.T."/>
            <person name="Mulvenna J."/>
            <person name="Sotillo J."/>
            <person name="Ranganathan S."/>
            <person name="Rabelo E.M."/>
            <person name="Wilson R.K."/>
            <person name="Felgner P.L."/>
            <person name="Bethony J."/>
            <person name="Hawdon J.M."/>
            <person name="Gasser R.B."/>
            <person name="Loukas A."/>
            <person name="Mitreva M."/>
        </authorList>
    </citation>
    <scope>NUCLEOTIDE SEQUENCE [LARGE SCALE GENOMIC DNA]</scope>
</reference>
<sequence length="75" mass="8312">MVLTPIPSAEQPPTNGSIVRRRTIVEGYGTTPSPFNYGKIVDRSIEDRGGEGCDLRIRIPTMLHILVMLNYINLG</sequence>
<evidence type="ECO:0000313" key="2">
    <source>
        <dbReference type="Proteomes" id="UP000053676"/>
    </source>
</evidence>
<accession>W2TUB8</accession>
<name>W2TUB8_NECAM</name>
<gene>
    <name evidence="1" type="ORF">NECAME_06310</name>
</gene>
<organism evidence="1 2">
    <name type="scientific">Necator americanus</name>
    <name type="common">Human hookworm</name>
    <dbReference type="NCBI Taxonomy" id="51031"/>
    <lineage>
        <taxon>Eukaryota</taxon>
        <taxon>Metazoa</taxon>
        <taxon>Ecdysozoa</taxon>
        <taxon>Nematoda</taxon>
        <taxon>Chromadorea</taxon>
        <taxon>Rhabditida</taxon>
        <taxon>Rhabditina</taxon>
        <taxon>Rhabditomorpha</taxon>
        <taxon>Strongyloidea</taxon>
        <taxon>Ancylostomatidae</taxon>
        <taxon>Bunostominae</taxon>
        <taxon>Necator</taxon>
    </lineage>
</organism>
<keyword evidence="2" id="KW-1185">Reference proteome</keyword>
<protein>
    <submittedName>
        <fullName evidence="1">Uncharacterized protein</fullName>
    </submittedName>
</protein>